<organism evidence="3 4">
    <name type="scientific">Orlajensenia flava</name>
    <dbReference type="NCBI Taxonomy" id="2565934"/>
    <lineage>
        <taxon>Bacteria</taxon>
        <taxon>Bacillati</taxon>
        <taxon>Actinomycetota</taxon>
        <taxon>Actinomycetes</taxon>
        <taxon>Micrococcales</taxon>
        <taxon>Microbacteriaceae</taxon>
        <taxon>Orlajensenia</taxon>
    </lineage>
</organism>
<evidence type="ECO:0000256" key="1">
    <source>
        <dbReference type="SAM" id="MobiDB-lite"/>
    </source>
</evidence>
<protein>
    <submittedName>
        <fullName evidence="3">DUF2945 domain-containing protein</fullName>
    </submittedName>
</protein>
<evidence type="ECO:0000313" key="4">
    <source>
        <dbReference type="Proteomes" id="UP000307380"/>
    </source>
</evidence>
<comment type="caution">
    <text evidence="3">The sequence shown here is derived from an EMBL/GenBank/DDBJ whole genome shotgun (WGS) entry which is preliminary data.</text>
</comment>
<dbReference type="Gene3D" id="2.30.30.1060">
    <property type="match status" value="1"/>
</dbReference>
<gene>
    <name evidence="3" type="ORF">E6C70_16195</name>
</gene>
<name>A0A4V6RYZ5_9MICO</name>
<reference evidence="3 4" key="1">
    <citation type="submission" date="2019-04" db="EMBL/GenBank/DDBJ databases">
        <authorList>
            <person name="Jiang L."/>
        </authorList>
    </citation>
    <scope>NUCLEOTIDE SEQUENCE [LARGE SCALE GENOMIC DNA]</scope>
    <source>
        <strain evidence="3 4">YIM 131861</strain>
    </source>
</reference>
<dbReference type="InterPro" id="IPR021331">
    <property type="entry name" value="Hva1_TUDOR"/>
</dbReference>
<sequence length="68" mass="7480">MVDLSKGDSVSWSTSQGTTHGHVVGKRVKDFTFDDQQFRASSDEPMYIVESEKTGAQAAHKASALHKR</sequence>
<evidence type="ECO:0000313" key="3">
    <source>
        <dbReference type="EMBL" id="THG29147.1"/>
    </source>
</evidence>
<dbReference type="AlphaFoldDB" id="A0A4V6RYZ5"/>
<proteinExistence type="predicted"/>
<feature type="compositionally biased region" description="Polar residues" evidence="1">
    <location>
        <begin position="8"/>
        <end position="19"/>
    </location>
</feature>
<feature type="region of interest" description="Disordered" evidence="1">
    <location>
        <begin position="1"/>
        <end position="26"/>
    </location>
</feature>
<dbReference type="Pfam" id="PF11160">
    <property type="entry name" value="Hva1_TUDOR"/>
    <property type="match status" value="1"/>
</dbReference>
<dbReference type="OrthoDB" id="71751at2"/>
<keyword evidence="4" id="KW-1185">Reference proteome</keyword>
<dbReference type="EMBL" id="SSSN01000015">
    <property type="protein sequence ID" value="THG29147.1"/>
    <property type="molecule type" value="Genomic_DNA"/>
</dbReference>
<feature type="domain" description="Hypervirulence associated protein TUDOR" evidence="2">
    <location>
        <begin position="7"/>
        <end position="65"/>
    </location>
</feature>
<dbReference type="Proteomes" id="UP000307380">
    <property type="component" value="Unassembled WGS sequence"/>
</dbReference>
<dbReference type="RefSeq" id="WP_136425536.1">
    <property type="nucleotide sequence ID" value="NZ_SSSN01000015.1"/>
</dbReference>
<accession>A0A4V6RYZ5</accession>
<evidence type="ECO:0000259" key="2">
    <source>
        <dbReference type="Pfam" id="PF11160"/>
    </source>
</evidence>